<feature type="transmembrane region" description="Helical" evidence="7">
    <location>
        <begin position="83"/>
        <end position="106"/>
    </location>
</feature>
<feature type="transmembrane region" description="Helical" evidence="7">
    <location>
        <begin position="112"/>
        <end position="130"/>
    </location>
</feature>
<feature type="transmembrane region" description="Helical" evidence="7">
    <location>
        <begin position="198"/>
        <end position="217"/>
    </location>
</feature>
<feature type="transmembrane region" description="Helical" evidence="7">
    <location>
        <begin position="142"/>
        <end position="163"/>
    </location>
</feature>
<dbReference type="SUPFAM" id="SSF103473">
    <property type="entry name" value="MFS general substrate transporter"/>
    <property type="match status" value="1"/>
</dbReference>
<evidence type="ECO:0000256" key="2">
    <source>
        <dbReference type="ARBA" id="ARBA00022448"/>
    </source>
</evidence>
<dbReference type="Gene3D" id="1.20.1250.20">
    <property type="entry name" value="MFS general substrate transporter like domains"/>
    <property type="match status" value="1"/>
</dbReference>
<feature type="transmembrane region" description="Helical" evidence="7">
    <location>
        <begin position="427"/>
        <end position="448"/>
    </location>
</feature>
<feature type="transmembrane region" description="Helical" evidence="7">
    <location>
        <begin position="290"/>
        <end position="309"/>
    </location>
</feature>
<organism evidence="9 10">
    <name type="scientific">Paenibacillus antri</name>
    <dbReference type="NCBI Taxonomy" id="2582848"/>
    <lineage>
        <taxon>Bacteria</taxon>
        <taxon>Bacillati</taxon>
        <taxon>Bacillota</taxon>
        <taxon>Bacilli</taxon>
        <taxon>Bacillales</taxon>
        <taxon>Paenibacillaceae</taxon>
        <taxon>Paenibacillus</taxon>
    </lineage>
</organism>
<feature type="transmembrane region" description="Helical" evidence="7">
    <location>
        <begin position="169"/>
        <end position="186"/>
    </location>
</feature>
<dbReference type="CDD" id="cd17321">
    <property type="entry name" value="MFS_MMR_MDR_like"/>
    <property type="match status" value="1"/>
</dbReference>
<feature type="transmembrane region" description="Helical" evidence="7">
    <location>
        <begin position="349"/>
        <end position="370"/>
    </location>
</feature>
<keyword evidence="6 7" id="KW-0472">Membrane</keyword>
<dbReference type="InterPro" id="IPR036259">
    <property type="entry name" value="MFS_trans_sf"/>
</dbReference>
<feature type="transmembrane region" description="Helical" evidence="7">
    <location>
        <begin position="382"/>
        <end position="407"/>
    </location>
</feature>
<feature type="domain" description="Major facilitator superfamily (MFS) profile" evidence="8">
    <location>
        <begin position="17"/>
        <end position="454"/>
    </location>
</feature>
<dbReference type="InterPro" id="IPR011701">
    <property type="entry name" value="MFS"/>
</dbReference>
<dbReference type="EMBL" id="VCIW01000007">
    <property type="protein sequence ID" value="TLS51884.1"/>
    <property type="molecule type" value="Genomic_DNA"/>
</dbReference>
<dbReference type="PANTHER" id="PTHR42718:SF46">
    <property type="entry name" value="BLR6921 PROTEIN"/>
    <property type="match status" value="1"/>
</dbReference>
<evidence type="ECO:0000256" key="1">
    <source>
        <dbReference type="ARBA" id="ARBA00004651"/>
    </source>
</evidence>
<dbReference type="GO" id="GO:0022857">
    <property type="term" value="F:transmembrane transporter activity"/>
    <property type="evidence" value="ECO:0007669"/>
    <property type="project" value="InterPro"/>
</dbReference>
<feature type="transmembrane region" description="Helical" evidence="7">
    <location>
        <begin position="223"/>
        <end position="241"/>
    </location>
</feature>
<dbReference type="InterPro" id="IPR020846">
    <property type="entry name" value="MFS_dom"/>
</dbReference>
<dbReference type="GO" id="GO:0005886">
    <property type="term" value="C:plasma membrane"/>
    <property type="evidence" value="ECO:0007669"/>
    <property type="project" value="UniProtKB-SubCell"/>
</dbReference>
<protein>
    <submittedName>
        <fullName evidence="9">MFS transporter</fullName>
    </submittedName>
</protein>
<dbReference type="PANTHER" id="PTHR42718">
    <property type="entry name" value="MAJOR FACILITATOR SUPERFAMILY MULTIDRUG TRANSPORTER MFSC"/>
    <property type="match status" value="1"/>
</dbReference>
<keyword evidence="4 7" id="KW-0812">Transmembrane</keyword>
<feature type="transmembrane region" description="Helical" evidence="7">
    <location>
        <begin position="50"/>
        <end position="71"/>
    </location>
</feature>
<dbReference type="AlphaFoldDB" id="A0A5R9GF74"/>
<dbReference type="PRINTS" id="PR01036">
    <property type="entry name" value="TCRTETB"/>
</dbReference>
<keyword evidence="3" id="KW-1003">Cell membrane</keyword>
<sequence>MVNDVERGARQKTSNLLLRILAFTLMVSVMSATMFTIVLPEIRAEYQLTFAQASWVTTAYLLLYAIGTVIYGKLADSFKLKNLLTFGLIFFSLGSMIGLMAQAFWMVLLSRVLQAAGAAVIPAAAGMIPVRYFPPEHRGKALGASMTGLAVGAAIGPLIAALVLSFFHWRWLFCIPLLTLIAIPYYRKNLDDEDRKAGPIDWLGGGLLAGTAALLLLAITNQMWLPGVGGILLFILLVLRIRLSSNPFIRLELFRNKSYSLVLGIALLTSGIGYSLAFLSPLLLTQVQRLGPHAVGFAIVPAAVATAVLSRKAGKLADEKGNPYVFYIASFLLQTCFLLLSFFAGASSVYIALFLILGNVGQSFLMIVLSNTLSQALPQEQTGIGMGLLSMLNFISGAVAASVYSAILDRGAVSSWNGVVTNSAAFAYSNLYLILALIHVIILSFYYVQFGKNNVGRKRYRH</sequence>
<evidence type="ECO:0000256" key="7">
    <source>
        <dbReference type="SAM" id="Phobius"/>
    </source>
</evidence>
<evidence type="ECO:0000313" key="9">
    <source>
        <dbReference type="EMBL" id="TLS51884.1"/>
    </source>
</evidence>
<keyword evidence="10" id="KW-1185">Reference proteome</keyword>
<dbReference type="PROSITE" id="PS50850">
    <property type="entry name" value="MFS"/>
    <property type="match status" value="1"/>
</dbReference>
<gene>
    <name evidence="9" type="ORF">FE782_13345</name>
</gene>
<comment type="subcellular location">
    <subcellularLocation>
        <location evidence="1">Cell membrane</location>
        <topology evidence="1">Multi-pass membrane protein</topology>
    </subcellularLocation>
</comment>
<reference evidence="9 10" key="1">
    <citation type="submission" date="2019-05" db="EMBL/GenBank/DDBJ databases">
        <authorList>
            <person name="Narsing Rao M.P."/>
            <person name="Li W.J."/>
        </authorList>
    </citation>
    <scope>NUCLEOTIDE SEQUENCE [LARGE SCALE GENOMIC DNA]</scope>
    <source>
        <strain evidence="9 10">SYSU_K30003</strain>
    </source>
</reference>
<evidence type="ECO:0000256" key="6">
    <source>
        <dbReference type="ARBA" id="ARBA00023136"/>
    </source>
</evidence>
<comment type="caution">
    <text evidence="9">The sequence shown here is derived from an EMBL/GenBank/DDBJ whole genome shotgun (WGS) entry which is preliminary data.</text>
</comment>
<accession>A0A5R9GF74</accession>
<proteinExistence type="predicted"/>
<evidence type="ECO:0000256" key="3">
    <source>
        <dbReference type="ARBA" id="ARBA00022475"/>
    </source>
</evidence>
<keyword evidence="2" id="KW-0813">Transport</keyword>
<evidence type="ECO:0000259" key="8">
    <source>
        <dbReference type="PROSITE" id="PS50850"/>
    </source>
</evidence>
<keyword evidence="5 7" id="KW-1133">Transmembrane helix</keyword>
<name>A0A5R9GF74_9BACL</name>
<dbReference type="OrthoDB" id="2403626at2"/>
<evidence type="ECO:0000256" key="4">
    <source>
        <dbReference type="ARBA" id="ARBA00022692"/>
    </source>
</evidence>
<dbReference type="Gene3D" id="1.20.1720.10">
    <property type="entry name" value="Multidrug resistance protein D"/>
    <property type="match status" value="1"/>
</dbReference>
<evidence type="ECO:0000256" key="5">
    <source>
        <dbReference type="ARBA" id="ARBA00022989"/>
    </source>
</evidence>
<feature type="transmembrane region" description="Helical" evidence="7">
    <location>
        <begin position="261"/>
        <end position="284"/>
    </location>
</feature>
<dbReference type="Proteomes" id="UP000309676">
    <property type="component" value="Unassembled WGS sequence"/>
</dbReference>
<dbReference type="Pfam" id="PF07690">
    <property type="entry name" value="MFS_1"/>
    <property type="match status" value="1"/>
</dbReference>
<dbReference type="RefSeq" id="WP_138194592.1">
    <property type="nucleotide sequence ID" value="NZ_VCIW01000007.1"/>
</dbReference>
<evidence type="ECO:0000313" key="10">
    <source>
        <dbReference type="Proteomes" id="UP000309676"/>
    </source>
</evidence>
<feature type="transmembrane region" description="Helical" evidence="7">
    <location>
        <begin position="16"/>
        <end position="38"/>
    </location>
</feature>
<feature type="transmembrane region" description="Helical" evidence="7">
    <location>
        <begin position="321"/>
        <end position="343"/>
    </location>
</feature>